<evidence type="ECO:0000313" key="2">
    <source>
        <dbReference type="EMBL" id="MBR7889165.1"/>
    </source>
</evidence>
<dbReference type="EMBL" id="JAGSSV010000010">
    <property type="protein sequence ID" value="MBR7889165.1"/>
    <property type="molecule type" value="Genomic_DNA"/>
</dbReference>
<keyword evidence="3" id="KW-1185">Reference proteome</keyword>
<proteinExistence type="predicted"/>
<dbReference type="InterPro" id="IPR027417">
    <property type="entry name" value="P-loop_NTPase"/>
</dbReference>
<feature type="repeat" description="TPR" evidence="1">
    <location>
        <begin position="637"/>
        <end position="670"/>
    </location>
</feature>
<gene>
    <name evidence="2" type="ORF">J9B83_09445</name>
</gene>
<keyword evidence="1" id="KW-0802">TPR repeat</keyword>
<dbReference type="Gene3D" id="1.25.40.10">
    <property type="entry name" value="Tetratricopeptide repeat domain"/>
    <property type="match status" value="2"/>
</dbReference>
<dbReference type="Gene3D" id="3.40.50.300">
    <property type="entry name" value="P-loop containing nucleotide triphosphate hydrolases"/>
    <property type="match status" value="1"/>
</dbReference>
<evidence type="ECO:0000313" key="3">
    <source>
        <dbReference type="Proteomes" id="UP000679722"/>
    </source>
</evidence>
<dbReference type="InterPro" id="IPR019734">
    <property type="entry name" value="TPR_rpt"/>
</dbReference>
<dbReference type="Pfam" id="PF13469">
    <property type="entry name" value="Sulfotransfer_3"/>
    <property type="match status" value="1"/>
</dbReference>
<dbReference type="InterPro" id="IPR011990">
    <property type="entry name" value="TPR-like_helical_dom_sf"/>
</dbReference>
<dbReference type="SUPFAM" id="SSF52540">
    <property type="entry name" value="P-loop containing nucleoside triphosphate hydrolases"/>
    <property type="match status" value="1"/>
</dbReference>
<dbReference type="Proteomes" id="UP000679722">
    <property type="component" value="Unassembled WGS sequence"/>
</dbReference>
<reference evidence="3" key="1">
    <citation type="submission" date="2023-07" db="EMBL/GenBank/DDBJ databases">
        <title>Marinomonas vulgaris A79, complete genome.</title>
        <authorList>
            <person name="Ying J.-J."/>
        </authorList>
    </citation>
    <scope>NUCLEOTIDE SEQUENCE [LARGE SCALE GENOMIC DNA]</scope>
    <source>
        <strain evidence="3">A79</strain>
    </source>
</reference>
<name>A0ABS5HC02_9GAMM</name>
<dbReference type="SUPFAM" id="SSF48452">
    <property type="entry name" value="TPR-like"/>
    <property type="match status" value="1"/>
</dbReference>
<dbReference type="RefSeq" id="WP_211536512.1">
    <property type="nucleotide sequence ID" value="NZ_JAGSSV010000010.1"/>
</dbReference>
<accession>A0ABS5HC02</accession>
<protein>
    <submittedName>
        <fullName evidence="2">Sulfotransferase</fullName>
    </submittedName>
</protein>
<sequence>MDATLHLLREMAEQREYQALQQACADFLLLDNHPEVLILQMLALANMGKKDSAASLLAAFEQTTDLDGLSSFARLDMGSVYSALARFEEAENLFDGLIEQAFCLGVVLAKKAYCRLMQGDEAGAEALFVKALEHENCPLEVVINLCELHLARSSQLPSIDRVQAYLAHSEQEEHTLLDTGSEYQLGLREQLDSIRLECWVKQGQKAEAESWLRDMTADEPRYAQNIASYVDYLVDKCDLFNSCDHIAAEAILRFGLKTYPNNPLLLHRLDEVCSIFAENVAAQPAIKASLGARVRARFHPTFLSSRLLGADHHTVETPSYALGPDRLTFSPVFLLGLPCSGVSLLADALSEQMLSVGEKVVPCATSIIGVAIEGIDMAQRTLGTRRAYPDNLDVLTPEQIQGLAESIQLAYQNKSTSDLVIDTNLDNIHHLGFIKWLFPKAKCILVNQDVREWLASSSLDQWLVQQGLTSTEEKADCLGEQFADFKALSAHWQRYFSADMLTVSIEQWQQSPTETLAEIADFIGMKSIGMEGIEMEQNSVPSMSAYEETLDDTLLEEKGLEEKKSKSRASALPKRSMLQLAFNKALLKYKTAAPVTDMVTLPKAGLLTDAFRLYTDQQPRDAEYQCKVILHHLPSFAPAHYLLGELYLANGLIQLGIDSIERAISLSPWKAPRWQRNLPQAYQFVTDQKEAQ</sequence>
<organism evidence="2 3">
    <name type="scientific">Marinomonas vulgaris</name>
    <dbReference type="NCBI Taxonomy" id="2823372"/>
    <lineage>
        <taxon>Bacteria</taxon>
        <taxon>Pseudomonadati</taxon>
        <taxon>Pseudomonadota</taxon>
        <taxon>Gammaproteobacteria</taxon>
        <taxon>Oceanospirillales</taxon>
        <taxon>Oceanospirillaceae</taxon>
        <taxon>Marinomonas</taxon>
    </lineage>
</organism>
<dbReference type="PROSITE" id="PS50005">
    <property type="entry name" value="TPR"/>
    <property type="match status" value="1"/>
</dbReference>
<evidence type="ECO:0000256" key="1">
    <source>
        <dbReference type="PROSITE-ProRule" id="PRU00339"/>
    </source>
</evidence>
<comment type="caution">
    <text evidence="2">The sequence shown here is derived from an EMBL/GenBank/DDBJ whole genome shotgun (WGS) entry which is preliminary data.</text>
</comment>